<protein>
    <recommendedName>
        <fullName evidence="8">ABC3 transporter permease C-terminal domain-containing protein</fullName>
    </recommendedName>
</protein>
<keyword evidence="2" id="KW-1003">Cell membrane</keyword>
<dbReference type="RefSeq" id="WP_344796809.1">
    <property type="nucleotide sequence ID" value="NZ_BAABAU010000003.1"/>
</dbReference>
<feature type="transmembrane region" description="Helical" evidence="6">
    <location>
        <begin position="486"/>
        <end position="507"/>
    </location>
</feature>
<evidence type="ECO:0000259" key="8">
    <source>
        <dbReference type="Pfam" id="PF02687"/>
    </source>
</evidence>
<accession>A0ABP8E4E5</accession>
<feature type="signal peptide" evidence="7">
    <location>
        <begin position="1"/>
        <end position="24"/>
    </location>
</feature>
<comment type="subcellular location">
    <subcellularLocation>
        <location evidence="1">Cell membrane</location>
        <topology evidence="1">Multi-pass membrane protein</topology>
    </subcellularLocation>
</comment>
<dbReference type="InterPro" id="IPR003838">
    <property type="entry name" value="ABC3_permease_C"/>
</dbReference>
<evidence type="ECO:0000256" key="1">
    <source>
        <dbReference type="ARBA" id="ARBA00004651"/>
    </source>
</evidence>
<organism evidence="9 10">
    <name type="scientific">Frondihabitans peucedani</name>
    <dbReference type="NCBI Taxonomy" id="598626"/>
    <lineage>
        <taxon>Bacteria</taxon>
        <taxon>Bacillati</taxon>
        <taxon>Actinomycetota</taxon>
        <taxon>Actinomycetes</taxon>
        <taxon>Micrococcales</taxon>
        <taxon>Microbacteriaceae</taxon>
        <taxon>Frondihabitans</taxon>
    </lineage>
</organism>
<dbReference type="InterPro" id="IPR038766">
    <property type="entry name" value="Membrane_comp_ABC_pdt"/>
</dbReference>
<feature type="transmembrane region" description="Helical" evidence="6">
    <location>
        <begin position="439"/>
        <end position="461"/>
    </location>
</feature>
<feature type="transmembrane region" description="Helical" evidence="6">
    <location>
        <begin position="925"/>
        <end position="952"/>
    </location>
</feature>
<evidence type="ECO:0000256" key="4">
    <source>
        <dbReference type="ARBA" id="ARBA00022989"/>
    </source>
</evidence>
<feature type="domain" description="ABC3 transporter permease C-terminal" evidence="8">
    <location>
        <begin position="876"/>
        <end position="991"/>
    </location>
</feature>
<reference evidence="10" key="1">
    <citation type="journal article" date="2019" name="Int. J. Syst. Evol. Microbiol.">
        <title>The Global Catalogue of Microorganisms (GCM) 10K type strain sequencing project: providing services to taxonomists for standard genome sequencing and annotation.</title>
        <authorList>
            <consortium name="The Broad Institute Genomics Platform"/>
            <consortium name="The Broad Institute Genome Sequencing Center for Infectious Disease"/>
            <person name="Wu L."/>
            <person name="Ma J."/>
        </authorList>
    </citation>
    <scope>NUCLEOTIDE SEQUENCE [LARGE SCALE GENOMIC DNA]</scope>
    <source>
        <strain evidence="10">JCM 17442</strain>
    </source>
</reference>
<evidence type="ECO:0000256" key="2">
    <source>
        <dbReference type="ARBA" id="ARBA00022475"/>
    </source>
</evidence>
<keyword evidence="3 6" id="KW-0812">Transmembrane</keyword>
<feature type="transmembrane region" description="Helical" evidence="6">
    <location>
        <begin position="873"/>
        <end position="897"/>
    </location>
</feature>
<sequence>MLVVVAASLIVLSGLAGASTDAGAAGFLEAQPPVARALQVVETASGSASVEARGRARLTSLFPAGTVEVSSAGRAAPAQLLSGGAAPQAAEPKGTSAADEVVVAALSTHRGLRLVSGDWPSAAPGGASPTPAAVQEQAARELGLRIGDTLRIGTTSSPVTVRMVGTWSADEPAGARWFGDPLTASGRDGTAAGPFLVTPASLDHLADTLDVDHSWTIEVLPRGVDRAHLQAVQQAAARVDAALPDARITSREATTTSGRLSDTLDALSAAEAVTAALVDVALALVAALGLVATLQLAALLAASRTPESDLLRARGASTAQLVAATTVETAVLALPAAVMGVGGAAVALRLVDPASVPSAGFALLVAGVVVGGATVVSAVVALVAGRASIVGRRAGIASLTLAALAAVVLAALATWRVVLYGSPLIDGIHADPLAALSPVLLLLAGGLVAAVATRPLSALAARRSARRKGWRSAWVARQLSRRHSAFVAPILALALVSAAGGFASAFAATAASVDEQAGSIVLGADARVHSGVSGSVTPGSTAVTAPPIAGLSGVGHVVTALDDTAALGGSTVSVVALPETAFPTSIAALLAGDEPVGVRLPAGTRQLSLRASTDSPTTIEGSSSGATVSLVAWLSDAQGATIAVPLRTGDGASGGAVTSGTDLTLGGSASLHAVLPAGAGAWRLVAVEPTFRVADGSKRSVLRVSGLRASSDVGDGAARGVSLAGSVEARLDSDAPPRRLAVGSRAAALGDADAPLRVVVSNGAADALGLRRGSRIDAVLASTAQSTPAVVAGVVDRIPGSGSREALAVDLVALTQQAVLDGTAVPQADDVWVTTARPDALPGLAARASDHSVEVTTRASASTAAVVDAASSALWSAAIVAACLALVILSAAAAGLARSRRDEAAVLRALGVSPTRQGALRASELGVAVTLGLLGGVVVGLVVVGSVGARFGVAASPGASALLVSPPVFDPLSWALFGAATTAAVLVVLAVAARGTARRAATALVRGRDR</sequence>
<evidence type="ECO:0000256" key="3">
    <source>
        <dbReference type="ARBA" id="ARBA00022692"/>
    </source>
</evidence>
<keyword evidence="4 6" id="KW-1133">Transmembrane helix</keyword>
<dbReference type="PANTHER" id="PTHR30287:SF2">
    <property type="entry name" value="BLL1001 PROTEIN"/>
    <property type="match status" value="1"/>
</dbReference>
<feature type="transmembrane region" description="Helical" evidence="6">
    <location>
        <begin position="321"/>
        <end position="348"/>
    </location>
</feature>
<evidence type="ECO:0000313" key="9">
    <source>
        <dbReference type="EMBL" id="GAA4266964.1"/>
    </source>
</evidence>
<feature type="transmembrane region" description="Helical" evidence="6">
    <location>
        <begin position="360"/>
        <end position="384"/>
    </location>
</feature>
<keyword evidence="7" id="KW-0732">Signal</keyword>
<dbReference type="PANTHER" id="PTHR30287">
    <property type="entry name" value="MEMBRANE COMPONENT OF PREDICTED ABC SUPERFAMILY METABOLITE UPTAKE TRANSPORTER"/>
    <property type="match status" value="1"/>
</dbReference>
<dbReference type="EMBL" id="BAABAU010000003">
    <property type="protein sequence ID" value="GAA4266964.1"/>
    <property type="molecule type" value="Genomic_DNA"/>
</dbReference>
<gene>
    <name evidence="9" type="ORF">GCM10022256_25760</name>
</gene>
<feature type="transmembrane region" description="Helical" evidence="6">
    <location>
        <begin position="396"/>
        <end position="419"/>
    </location>
</feature>
<evidence type="ECO:0000256" key="7">
    <source>
        <dbReference type="SAM" id="SignalP"/>
    </source>
</evidence>
<proteinExistence type="predicted"/>
<dbReference type="Pfam" id="PF02687">
    <property type="entry name" value="FtsX"/>
    <property type="match status" value="1"/>
</dbReference>
<feature type="transmembrane region" description="Helical" evidence="6">
    <location>
        <begin position="280"/>
        <end position="301"/>
    </location>
</feature>
<comment type="caution">
    <text evidence="9">The sequence shown here is derived from an EMBL/GenBank/DDBJ whole genome shotgun (WGS) entry which is preliminary data.</text>
</comment>
<evidence type="ECO:0000313" key="10">
    <source>
        <dbReference type="Proteomes" id="UP001501594"/>
    </source>
</evidence>
<evidence type="ECO:0000256" key="6">
    <source>
        <dbReference type="SAM" id="Phobius"/>
    </source>
</evidence>
<keyword evidence="5 6" id="KW-0472">Membrane</keyword>
<name>A0ABP8E4E5_9MICO</name>
<feature type="transmembrane region" description="Helical" evidence="6">
    <location>
        <begin position="972"/>
        <end position="993"/>
    </location>
</feature>
<dbReference type="Proteomes" id="UP001501594">
    <property type="component" value="Unassembled WGS sequence"/>
</dbReference>
<feature type="chain" id="PRO_5046217935" description="ABC3 transporter permease C-terminal domain-containing protein" evidence="7">
    <location>
        <begin position="25"/>
        <end position="1010"/>
    </location>
</feature>
<evidence type="ECO:0000256" key="5">
    <source>
        <dbReference type="ARBA" id="ARBA00023136"/>
    </source>
</evidence>
<keyword evidence="10" id="KW-1185">Reference proteome</keyword>